<evidence type="ECO:0000259" key="7">
    <source>
        <dbReference type="Pfam" id="PF09759"/>
    </source>
</evidence>
<dbReference type="GO" id="GO:0051301">
    <property type="term" value="P:cell division"/>
    <property type="evidence" value="ECO:0007669"/>
    <property type="project" value="UniProtKB-KW"/>
</dbReference>
<comment type="function">
    <text evidence="4">May play a role in the regulation of cytokinesis.</text>
</comment>
<dbReference type="GO" id="GO:0005829">
    <property type="term" value="C:cytosol"/>
    <property type="evidence" value="ECO:0007669"/>
    <property type="project" value="TreeGrafter"/>
</dbReference>
<dbReference type="AlphaFoldDB" id="A0A8H3C5S4"/>
<accession>A0A8H3C5S4</accession>
<name>A0A8H3C5S4_9AGAM</name>
<evidence type="ECO:0000313" key="9">
    <source>
        <dbReference type="Proteomes" id="UP000663853"/>
    </source>
</evidence>
<dbReference type="PANTHER" id="PTHR13255">
    <property type="entry name" value="ATAXIN-10"/>
    <property type="match status" value="1"/>
</dbReference>
<dbReference type="InterPro" id="IPR016024">
    <property type="entry name" value="ARM-type_fold"/>
</dbReference>
<evidence type="ECO:0000256" key="5">
    <source>
        <dbReference type="ARBA" id="ARBA00044801"/>
    </source>
</evidence>
<feature type="domain" description="Ataxin-10" evidence="7">
    <location>
        <begin position="432"/>
        <end position="508"/>
    </location>
</feature>
<keyword evidence="3" id="KW-0131">Cell cycle</keyword>
<evidence type="ECO:0000256" key="3">
    <source>
        <dbReference type="ARBA" id="ARBA00023306"/>
    </source>
</evidence>
<dbReference type="Pfam" id="PF09759">
    <property type="entry name" value="Atx10homo_assoc"/>
    <property type="match status" value="1"/>
</dbReference>
<reference evidence="8" key="1">
    <citation type="submission" date="2021-01" db="EMBL/GenBank/DDBJ databases">
        <authorList>
            <person name="Kaushik A."/>
        </authorList>
    </citation>
    <scope>NUCLEOTIDE SEQUENCE</scope>
    <source>
        <strain evidence="8">AG6-10EEA</strain>
    </source>
</reference>
<evidence type="ECO:0000256" key="2">
    <source>
        <dbReference type="ARBA" id="ARBA00022618"/>
    </source>
</evidence>
<dbReference type="Proteomes" id="UP000663853">
    <property type="component" value="Unassembled WGS sequence"/>
</dbReference>
<dbReference type="InterPro" id="IPR051374">
    <property type="entry name" value="Ataxin-10/CTR86_families"/>
</dbReference>
<dbReference type="EMBL" id="CAJMXA010001996">
    <property type="protein sequence ID" value="CAE6474011.1"/>
    <property type="molecule type" value="Genomic_DNA"/>
</dbReference>
<comment type="caution">
    <text evidence="8">The sequence shown here is derived from an EMBL/GenBank/DDBJ whole genome shotgun (WGS) entry which is preliminary data.</text>
</comment>
<evidence type="ECO:0000256" key="4">
    <source>
        <dbReference type="ARBA" id="ARBA00044746"/>
    </source>
</evidence>
<dbReference type="InterPro" id="IPR011989">
    <property type="entry name" value="ARM-like"/>
</dbReference>
<evidence type="ECO:0000256" key="1">
    <source>
        <dbReference type="ARBA" id="ARBA00008384"/>
    </source>
</evidence>
<keyword evidence="2" id="KW-0132">Cell division</keyword>
<dbReference type="SUPFAM" id="SSF48371">
    <property type="entry name" value="ARM repeat"/>
    <property type="match status" value="1"/>
</dbReference>
<protein>
    <recommendedName>
        <fullName evidence="5">Ataxin-10 homolog</fullName>
    </recommendedName>
    <alternativeName>
        <fullName evidence="6">Copper transport protein 86</fullName>
    </alternativeName>
</protein>
<dbReference type="PANTHER" id="PTHR13255:SF0">
    <property type="entry name" value="ATAXIN-10"/>
    <property type="match status" value="1"/>
</dbReference>
<organism evidence="8 9">
    <name type="scientific">Rhizoctonia solani</name>
    <dbReference type="NCBI Taxonomy" id="456999"/>
    <lineage>
        <taxon>Eukaryota</taxon>
        <taxon>Fungi</taxon>
        <taxon>Dikarya</taxon>
        <taxon>Basidiomycota</taxon>
        <taxon>Agaricomycotina</taxon>
        <taxon>Agaricomycetes</taxon>
        <taxon>Cantharellales</taxon>
        <taxon>Ceratobasidiaceae</taxon>
        <taxon>Rhizoctonia</taxon>
    </lineage>
</organism>
<sequence>MTSLSDEALKLITEMKHLNEELEGSHESVSINFEQATVLKQLAKLAKEKEQRRVLMEWQHIRESINWMWWFADSNLGASDTYLDISDPWEFVCGVARLTGNLAAGCPNNQNWIAKECEPAMRFILHHVTSWDYAESTEDNTLPRLIAQCLTNVVTGNEETSKQIWSTYTRLPERDNVVTRLLQHKDRQTVMVTLIFILNILSTTPNQSLAMAKGEGGRAICCSLLEMVDRTSEDEQKEDIFQYLFSIFTRLFEDGALASLYKMLQSADGTISPHQITLLKVLDGYTHSDPKALNGNPSISAFLSDTLVTLLQTTKSCATIDPDSEAGFTPDENLPQVSALTVLVSQALANALMAEQTAWETSHDKETLGRPVLNKLRDPSSSFIELIIDVLRRLDQLLPRIQFGKAKPVVTGTDIPSANQASLPASRFQFQKRDLVRLLGILIHDDPSVQARVREIGGVQLILGLCAIDESNPFIREHALFALRNLLYKNPENQRIVQEMEPMGKIDESGVLTGI</sequence>
<evidence type="ECO:0000256" key="6">
    <source>
        <dbReference type="ARBA" id="ARBA00044805"/>
    </source>
</evidence>
<dbReference type="InterPro" id="IPR019156">
    <property type="entry name" value="Ataxin-10_domain"/>
</dbReference>
<gene>
    <name evidence="8" type="ORF">RDB_LOCUS78616</name>
</gene>
<comment type="similarity">
    <text evidence="1">Belongs to the ataxin-10 family.</text>
</comment>
<evidence type="ECO:0000313" key="8">
    <source>
        <dbReference type="EMBL" id="CAE6474011.1"/>
    </source>
</evidence>
<dbReference type="Gene3D" id="1.25.10.10">
    <property type="entry name" value="Leucine-rich Repeat Variant"/>
    <property type="match status" value="2"/>
</dbReference>
<proteinExistence type="inferred from homology"/>